<sequence>MENSTDKRKRVHDESNTDSETHCVDSVETKIRRVDSVSDVNSSELTRVDSGSDSVFDSDVQLQDDIFHILDDADNVPEQAERDSVVMGLDSVIKSFEEEIFSPGVEPGQTDPVQVTGSGELGYLFEASDDELGLPPTVVSGDEPGRVEPEKVDLTGFVGFDDDDFSGFDGFGFETGLLSECDGNNGGAGGFVTGDGLFEYGEPVSDVLWRSESLQAM</sequence>
<dbReference type="OrthoDB" id="1717367at2759"/>
<evidence type="ECO:0000256" key="1">
    <source>
        <dbReference type="SAM" id="MobiDB-lite"/>
    </source>
</evidence>
<dbReference type="AlphaFoldDB" id="A0A2Z6LTT4"/>
<protein>
    <submittedName>
        <fullName evidence="2">Uncharacterized protein</fullName>
    </submittedName>
</protein>
<evidence type="ECO:0000313" key="2">
    <source>
        <dbReference type="EMBL" id="GAU22741.1"/>
    </source>
</evidence>
<name>A0A2Z6LTT4_TRISU</name>
<accession>A0A2Z6LTT4</accession>
<evidence type="ECO:0000313" key="3">
    <source>
        <dbReference type="Proteomes" id="UP000242715"/>
    </source>
</evidence>
<gene>
    <name evidence="2" type="ORF">TSUD_138650</name>
</gene>
<dbReference type="PANTHER" id="PTHR34539:SF4">
    <property type="match status" value="1"/>
</dbReference>
<dbReference type="PANTHER" id="PTHR34539">
    <property type="entry name" value="T6J4.11 PROTEIN"/>
    <property type="match status" value="1"/>
</dbReference>
<dbReference type="EMBL" id="DF973252">
    <property type="protein sequence ID" value="GAU22741.1"/>
    <property type="molecule type" value="Genomic_DNA"/>
</dbReference>
<proteinExistence type="predicted"/>
<organism evidence="2 3">
    <name type="scientific">Trifolium subterraneum</name>
    <name type="common">Subterranean clover</name>
    <dbReference type="NCBI Taxonomy" id="3900"/>
    <lineage>
        <taxon>Eukaryota</taxon>
        <taxon>Viridiplantae</taxon>
        <taxon>Streptophyta</taxon>
        <taxon>Embryophyta</taxon>
        <taxon>Tracheophyta</taxon>
        <taxon>Spermatophyta</taxon>
        <taxon>Magnoliopsida</taxon>
        <taxon>eudicotyledons</taxon>
        <taxon>Gunneridae</taxon>
        <taxon>Pentapetalae</taxon>
        <taxon>rosids</taxon>
        <taxon>fabids</taxon>
        <taxon>Fabales</taxon>
        <taxon>Fabaceae</taxon>
        <taxon>Papilionoideae</taxon>
        <taxon>50 kb inversion clade</taxon>
        <taxon>NPAAA clade</taxon>
        <taxon>Hologalegina</taxon>
        <taxon>IRL clade</taxon>
        <taxon>Trifolieae</taxon>
        <taxon>Trifolium</taxon>
    </lineage>
</organism>
<reference evidence="3" key="1">
    <citation type="journal article" date="2017" name="Front. Plant Sci.">
        <title>Climate Clever Clovers: New Paradigm to Reduce the Environmental Footprint of Ruminants by Breeding Low Methanogenic Forages Utilizing Haplotype Variation.</title>
        <authorList>
            <person name="Kaur P."/>
            <person name="Appels R."/>
            <person name="Bayer P.E."/>
            <person name="Keeble-Gagnere G."/>
            <person name="Wang J."/>
            <person name="Hirakawa H."/>
            <person name="Shirasawa K."/>
            <person name="Vercoe P."/>
            <person name="Stefanova K."/>
            <person name="Durmic Z."/>
            <person name="Nichols P."/>
            <person name="Revell C."/>
            <person name="Isobe S.N."/>
            <person name="Edwards D."/>
            <person name="Erskine W."/>
        </authorList>
    </citation>
    <scope>NUCLEOTIDE SEQUENCE [LARGE SCALE GENOMIC DNA]</scope>
    <source>
        <strain evidence="3">cv. Daliak</strain>
    </source>
</reference>
<feature type="region of interest" description="Disordered" evidence="1">
    <location>
        <begin position="1"/>
        <end position="24"/>
    </location>
</feature>
<dbReference type="Proteomes" id="UP000242715">
    <property type="component" value="Unassembled WGS sequence"/>
</dbReference>
<keyword evidence="3" id="KW-1185">Reference proteome</keyword>